<evidence type="ECO:0000313" key="2">
    <source>
        <dbReference type="EMBL" id="MBM7472128.1"/>
    </source>
</evidence>
<evidence type="ECO:0000256" key="1">
    <source>
        <dbReference type="SAM" id="MobiDB-lite"/>
    </source>
</evidence>
<accession>A0ABS2L4Z9</accession>
<comment type="caution">
    <text evidence="2">The sequence shown here is derived from an EMBL/GenBank/DDBJ whole genome shotgun (WGS) entry which is preliminary data.</text>
</comment>
<organism evidence="2 3">
    <name type="scientific">Subtercola frigoramans</name>
    <dbReference type="NCBI Taxonomy" id="120298"/>
    <lineage>
        <taxon>Bacteria</taxon>
        <taxon>Bacillati</taxon>
        <taxon>Actinomycetota</taxon>
        <taxon>Actinomycetes</taxon>
        <taxon>Micrococcales</taxon>
        <taxon>Microbacteriaceae</taxon>
        <taxon>Subtercola</taxon>
    </lineage>
</organism>
<sequence>MVVIREASARNRLSRGVRRAMFAGFFGLALAASLAGCMGGSGPTGSPMPTPTVTGGTVPGSGDPAQWGTYGSRAEACLGVGGDVVALALIPNNLALMNDSAGIGGLDDAIQTMAVAAPPPISGHYLQISAMVLSFGRELDKYNAIVHPAPTATPNASAKVAPDQLPVVGASAGPSLPSPSVSASDPPRPSFDTTSFGTQLDGIKEWLKTDCS</sequence>
<gene>
    <name evidence="2" type="ORF">JOE66_001762</name>
</gene>
<dbReference type="EMBL" id="JAFBBU010000001">
    <property type="protein sequence ID" value="MBM7472128.1"/>
    <property type="molecule type" value="Genomic_DNA"/>
</dbReference>
<feature type="compositionally biased region" description="Low complexity" evidence="1">
    <location>
        <begin position="170"/>
        <end position="185"/>
    </location>
</feature>
<protein>
    <submittedName>
        <fullName evidence="2">Uncharacterized protein</fullName>
    </submittedName>
</protein>
<evidence type="ECO:0000313" key="3">
    <source>
        <dbReference type="Proteomes" id="UP000776164"/>
    </source>
</evidence>
<proteinExistence type="predicted"/>
<feature type="region of interest" description="Disordered" evidence="1">
    <location>
        <begin position="168"/>
        <end position="197"/>
    </location>
</feature>
<dbReference type="RefSeq" id="WP_343885772.1">
    <property type="nucleotide sequence ID" value="NZ_BAAAHT010000013.1"/>
</dbReference>
<reference evidence="2 3" key="1">
    <citation type="submission" date="2021-01" db="EMBL/GenBank/DDBJ databases">
        <title>Sequencing the genomes of 1000 actinobacteria strains.</title>
        <authorList>
            <person name="Klenk H.-P."/>
        </authorList>
    </citation>
    <scope>NUCLEOTIDE SEQUENCE [LARGE SCALE GENOMIC DNA]</scope>
    <source>
        <strain evidence="2 3">DSM 13057</strain>
    </source>
</reference>
<name>A0ABS2L4Z9_9MICO</name>
<keyword evidence="3" id="KW-1185">Reference proteome</keyword>
<dbReference type="Proteomes" id="UP000776164">
    <property type="component" value="Unassembled WGS sequence"/>
</dbReference>